<dbReference type="SMART" id="SM00225">
    <property type="entry name" value="BTB"/>
    <property type="match status" value="1"/>
</dbReference>
<dbReference type="InterPro" id="IPR011333">
    <property type="entry name" value="SKP1/BTB/POZ_sf"/>
</dbReference>
<comment type="pathway">
    <text evidence="1">Protein modification; protein ubiquitination.</text>
</comment>
<dbReference type="AlphaFoldDB" id="A0A835AGC0"/>
<dbReference type="Gene3D" id="1.25.40.420">
    <property type="match status" value="1"/>
</dbReference>
<dbReference type="GO" id="GO:0016567">
    <property type="term" value="P:protein ubiquitination"/>
    <property type="evidence" value="ECO:0007669"/>
    <property type="project" value="InterPro"/>
</dbReference>
<evidence type="ECO:0000256" key="2">
    <source>
        <dbReference type="ARBA" id="ARBA00010846"/>
    </source>
</evidence>
<proteinExistence type="inferred from homology"/>
<accession>A0A835AGC0</accession>
<comment type="caution">
    <text evidence="4">The sequence shown here is derived from an EMBL/GenBank/DDBJ whole genome shotgun (WGS) entry which is preliminary data.</text>
</comment>
<gene>
    <name evidence="4" type="ORF">HU200_056252</name>
</gene>
<protein>
    <recommendedName>
        <fullName evidence="3">BTB domain-containing protein</fullName>
    </recommendedName>
</protein>
<evidence type="ECO:0000313" key="4">
    <source>
        <dbReference type="EMBL" id="KAF8662650.1"/>
    </source>
</evidence>
<dbReference type="InterPro" id="IPR056423">
    <property type="entry name" value="BACK_BPM_SPOP"/>
</dbReference>
<dbReference type="Proteomes" id="UP000636709">
    <property type="component" value="Unassembled WGS sequence"/>
</dbReference>
<comment type="similarity">
    <text evidence="2">Belongs to the Tdpoz family.</text>
</comment>
<dbReference type="Pfam" id="PF24570">
    <property type="entry name" value="BACK_BPM_SPOP"/>
    <property type="match status" value="1"/>
</dbReference>
<evidence type="ECO:0000313" key="5">
    <source>
        <dbReference type="Proteomes" id="UP000636709"/>
    </source>
</evidence>
<keyword evidence="5" id="KW-1185">Reference proteome</keyword>
<reference evidence="4" key="1">
    <citation type="submission" date="2020-07" db="EMBL/GenBank/DDBJ databases">
        <title>Genome sequence and genetic diversity analysis of an under-domesticated orphan crop, white fonio (Digitaria exilis).</title>
        <authorList>
            <person name="Bennetzen J.L."/>
            <person name="Chen S."/>
            <person name="Ma X."/>
            <person name="Wang X."/>
            <person name="Yssel A.E.J."/>
            <person name="Chaluvadi S.R."/>
            <person name="Johnson M."/>
            <person name="Gangashetty P."/>
            <person name="Hamidou F."/>
            <person name="Sanogo M.D."/>
            <person name="Zwaenepoel A."/>
            <person name="Wallace J."/>
            <person name="Van De Peer Y."/>
            <person name="Van Deynze A."/>
        </authorList>
    </citation>
    <scope>NUCLEOTIDE SEQUENCE</scope>
    <source>
        <tissue evidence="4">Leaves</tissue>
    </source>
</reference>
<organism evidence="4 5">
    <name type="scientific">Digitaria exilis</name>
    <dbReference type="NCBI Taxonomy" id="1010633"/>
    <lineage>
        <taxon>Eukaryota</taxon>
        <taxon>Viridiplantae</taxon>
        <taxon>Streptophyta</taxon>
        <taxon>Embryophyta</taxon>
        <taxon>Tracheophyta</taxon>
        <taxon>Spermatophyta</taxon>
        <taxon>Magnoliopsida</taxon>
        <taxon>Liliopsida</taxon>
        <taxon>Poales</taxon>
        <taxon>Poaceae</taxon>
        <taxon>PACMAD clade</taxon>
        <taxon>Panicoideae</taxon>
        <taxon>Panicodae</taxon>
        <taxon>Paniceae</taxon>
        <taxon>Anthephorinae</taxon>
        <taxon>Digitaria</taxon>
    </lineage>
</organism>
<dbReference type="PANTHER" id="PTHR26379:SF428">
    <property type="entry name" value="GENOME ASSEMBLY, CHROMOSOME: II"/>
    <property type="match status" value="1"/>
</dbReference>
<evidence type="ECO:0000256" key="1">
    <source>
        <dbReference type="ARBA" id="ARBA00004906"/>
    </source>
</evidence>
<dbReference type="Gene3D" id="3.30.710.10">
    <property type="entry name" value="Potassium Channel Kv1.1, Chain A"/>
    <property type="match status" value="1"/>
</dbReference>
<evidence type="ECO:0000259" key="3">
    <source>
        <dbReference type="PROSITE" id="PS50097"/>
    </source>
</evidence>
<dbReference type="Pfam" id="PF22486">
    <property type="entry name" value="MATH_2"/>
    <property type="match status" value="1"/>
</dbReference>
<dbReference type="OrthoDB" id="670613at2759"/>
<sequence length="249" mass="27194">MGPPSKPQSTPPSTTTTSTCTVEAAEGTHLFHVEGYSLHERLVGGGKSVRSATFSVGGYDWAVRYCPEDAEEGGGGALVLTLELLTKNASATASCTFRFLNPATGAHKIVLAMWSPVFKAKFYGPEMEDSTRRIAVDDVRPAVFRALLHFIYTDSMPDIDDLCDDDDRKEMFRNLLVAADRLSTDSVATTLALAEKHNLCNLKDTCLEFVALSNKIDDVVASEGYSHLKRSCPSVLLEILEKSSKLRRV</sequence>
<dbReference type="InterPro" id="IPR000210">
    <property type="entry name" value="BTB/POZ_dom"/>
</dbReference>
<dbReference type="InterPro" id="IPR002083">
    <property type="entry name" value="MATH/TRAF_dom"/>
</dbReference>
<dbReference type="InterPro" id="IPR045005">
    <property type="entry name" value="BPM1-6"/>
</dbReference>
<dbReference type="CDD" id="cd00121">
    <property type="entry name" value="MATH"/>
    <property type="match status" value="1"/>
</dbReference>
<name>A0A835AGC0_9POAL</name>
<dbReference type="EMBL" id="JACEFO010002380">
    <property type="protein sequence ID" value="KAF8662650.1"/>
    <property type="molecule type" value="Genomic_DNA"/>
</dbReference>
<dbReference type="PANTHER" id="PTHR26379">
    <property type="entry name" value="BTB/POZ AND MATH DOMAIN-CONTAINING PROTEIN 1"/>
    <property type="match status" value="1"/>
</dbReference>
<dbReference type="SUPFAM" id="SSF54695">
    <property type="entry name" value="POZ domain"/>
    <property type="match status" value="1"/>
</dbReference>
<feature type="domain" description="BTB" evidence="3">
    <location>
        <begin position="93"/>
        <end position="160"/>
    </location>
</feature>
<dbReference type="PROSITE" id="PS50097">
    <property type="entry name" value="BTB"/>
    <property type="match status" value="1"/>
</dbReference>
<dbReference type="SUPFAM" id="SSF49599">
    <property type="entry name" value="TRAF domain-like"/>
    <property type="match status" value="1"/>
</dbReference>